<accession>A0A437PXP6</accession>
<proteinExistence type="predicted"/>
<dbReference type="InterPro" id="IPR045764">
    <property type="entry name" value="DUF6132"/>
</dbReference>
<evidence type="ECO:0000313" key="2">
    <source>
        <dbReference type="EMBL" id="RVU27013.1"/>
    </source>
</evidence>
<comment type="caution">
    <text evidence="2">The sequence shown here is derived from an EMBL/GenBank/DDBJ whole genome shotgun (WGS) entry which is preliminary data.</text>
</comment>
<dbReference type="RefSeq" id="WP_127802564.1">
    <property type="nucleotide sequence ID" value="NZ_SACY01000001.1"/>
</dbReference>
<dbReference type="OrthoDB" id="2062758at2"/>
<keyword evidence="1" id="KW-0472">Membrane</keyword>
<feature type="transmembrane region" description="Helical" evidence="1">
    <location>
        <begin position="7"/>
        <end position="26"/>
    </location>
</feature>
<dbReference type="Pfam" id="PF19628">
    <property type="entry name" value="DUF6132"/>
    <property type="match status" value="1"/>
</dbReference>
<feature type="transmembrane region" description="Helical" evidence="1">
    <location>
        <begin position="46"/>
        <end position="64"/>
    </location>
</feature>
<dbReference type="Proteomes" id="UP000282832">
    <property type="component" value="Unassembled WGS sequence"/>
</dbReference>
<name>A0A437PXP6_9BACT</name>
<dbReference type="EMBL" id="SACY01000001">
    <property type="protein sequence ID" value="RVU27013.1"/>
    <property type="molecule type" value="Genomic_DNA"/>
</dbReference>
<evidence type="ECO:0000256" key="1">
    <source>
        <dbReference type="SAM" id="Phobius"/>
    </source>
</evidence>
<keyword evidence="3" id="KW-1185">Reference proteome</keyword>
<sequence length="67" mass="7478">MKKSNKTLLIYSIGIILGGIIGYFYWKEIGCSTGTCPITSKPLNSIIYFAFLGYLGTNFVKDKFIKS</sequence>
<protein>
    <submittedName>
        <fullName evidence="2">Uncharacterized protein</fullName>
    </submittedName>
</protein>
<keyword evidence="1" id="KW-0812">Transmembrane</keyword>
<organism evidence="2 3">
    <name type="scientific">Sandaracinomonas limnophila</name>
    <dbReference type="NCBI Taxonomy" id="1862386"/>
    <lineage>
        <taxon>Bacteria</taxon>
        <taxon>Pseudomonadati</taxon>
        <taxon>Bacteroidota</taxon>
        <taxon>Cytophagia</taxon>
        <taxon>Cytophagales</taxon>
        <taxon>Flectobacillaceae</taxon>
        <taxon>Sandaracinomonas</taxon>
    </lineage>
</organism>
<gene>
    <name evidence="2" type="ORF">EOJ36_03175</name>
</gene>
<reference evidence="2 3" key="1">
    <citation type="submission" date="2019-01" db="EMBL/GenBank/DDBJ databases">
        <authorList>
            <person name="Chen W.-M."/>
        </authorList>
    </citation>
    <scope>NUCLEOTIDE SEQUENCE [LARGE SCALE GENOMIC DNA]</scope>
    <source>
        <strain evidence="2 3">FSY-15</strain>
    </source>
</reference>
<dbReference type="AlphaFoldDB" id="A0A437PXP6"/>
<keyword evidence="1" id="KW-1133">Transmembrane helix</keyword>
<evidence type="ECO:0000313" key="3">
    <source>
        <dbReference type="Proteomes" id="UP000282832"/>
    </source>
</evidence>